<evidence type="ECO:0000313" key="2">
    <source>
        <dbReference type="Proteomes" id="UP000653692"/>
    </source>
</evidence>
<accession>A0A832ZGY5</accession>
<organism evidence="1 2">
    <name type="scientific">Thermococcus paralvinellae</name>
    <dbReference type="NCBI Taxonomy" id="582419"/>
    <lineage>
        <taxon>Archaea</taxon>
        <taxon>Methanobacteriati</taxon>
        <taxon>Methanobacteriota</taxon>
        <taxon>Thermococci</taxon>
        <taxon>Thermococcales</taxon>
        <taxon>Thermococcaceae</taxon>
        <taxon>Thermococcus</taxon>
    </lineage>
</organism>
<dbReference type="Proteomes" id="UP000653692">
    <property type="component" value="Unassembled WGS sequence"/>
</dbReference>
<sequence length="109" mass="12436">MLKSTDSSDIEGALTLLWELNNRTLDERILNGSLALMAELLDREDIRERILEFLARGADHLPRANTEVLKQLREKLKSISNTQKGKYKEMVQLLLDVIDDVLSSRKSGQ</sequence>
<evidence type="ECO:0000313" key="1">
    <source>
        <dbReference type="EMBL" id="HIP89714.1"/>
    </source>
</evidence>
<dbReference type="AlphaFoldDB" id="A0A832ZGY5"/>
<dbReference type="EMBL" id="DQUR01000246">
    <property type="protein sequence ID" value="HIP89714.1"/>
    <property type="molecule type" value="Genomic_DNA"/>
</dbReference>
<gene>
    <name evidence="1" type="ORF">EYH24_07405</name>
</gene>
<reference evidence="1" key="1">
    <citation type="journal article" date="2020" name="ISME J.">
        <title>Gammaproteobacteria mediating utilization of methyl-, sulfur- and petroleum organic compounds in deep ocean hydrothermal plumes.</title>
        <authorList>
            <person name="Zhou Z."/>
            <person name="Liu Y."/>
            <person name="Pan J."/>
            <person name="Cron B.R."/>
            <person name="Toner B.M."/>
            <person name="Anantharaman K."/>
            <person name="Breier J.A."/>
            <person name="Dick G.J."/>
            <person name="Li M."/>
        </authorList>
    </citation>
    <scope>NUCLEOTIDE SEQUENCE</scope>
    <source>
        <strain evidence="1">SZUA-1476</strain>
    </source>
</reference>
<comment type="caution">
    <text evidence="1">The sequence shown here is derived from an EMBL/GenBank/DDBJ whole genome shotgun (WGS) entry which is preliminary data.</text>
</comment>
<protein>
    <submittedName>
        <fullName evidence="1">Uncharacterized protein</fullName>
    </submittedName>
</protein>
<proteinExistence type="predicted"/>
<name>A0A832ZGY5_9EURY</name>